<proteinExistence type="predicted"/>
<dbReference type="EnsemblPlants" id="Kaladp0057s0070.1.v1.1">
    <property type="protein sequence ID" value="Kaladp0057s0070.1.v1.1.CDS.1"/>
    <property type="gene ID" value="Kaladp0057s0070.v1.1"/>
</dbReference>
<accession>A0A7N0UAH0</accession>
<dbReference type="Gramene" id="Kaladp0057s0070.1.v1.1">
    <property type="protein sequence ID" value="Kaladp0057s0070.1.v1.1.CDS.1"/>
    <property type="gene ID" value="Kaladp0057s0070.v1.1"/>
</dbReference>
<sequence length="108" mass="12723">MRVESNGRKMKTRREVWWAALFSGRKRPPAEPPKDIEDILRSKLETITEEDDAEMPHLNKVKKIQAKLMVGRFRWVRLVPHVRDSGGCYHRFFIQRELGRACSVLTSF</sequence>
<organism evidence="1 2">
    <name type="scientific">Kalanchoe fedtschenkoi</name>
    <name type="common">Lavender scallops</name>
    <name type="synonym">South American air plant</name>
    <dbReference type="NCBI Taxonomy" id="63787"/>
    <lineage>
        <taxon>Eukaryota</taxon>
        <taxon>Viridiplantae</taxon>
        <taxon>Streptophyta</taxon>
        <taxon>Embryophyta</taxon>
        <taxon>Tracheophyta</taxon>
        <taxon>Spermatophyta</taxon>
        <taxon>Magnoliopsida</taxon>
        <taxon>eudicotyledons</taxon>
        <taxon>Gunneridae</taxon>
        <taxon>Pentapetalae</taxon>
        <taxon>Saxifragales</taxon>
        <taxon>Crassulaceae</taxon>
        <taxon>Kalanchoe</taxon>
    </lineage>
</organism>
<evidence type="ECO:0000313" key="2">
    <source>
        <dbReference type="Proteomes" id="UP000594263"/>
    </source>
</evidence>
<protein>
    <submittedName>
        <fullName evidence="1">Uncharacterized protein</fullName>
    </submittedName>
</protein>
<reference evidence="1" key="1">
    <citation type="submission" date="2021-01" db="UniProtKB">
        <authorList>
            <consortium name="EnsemblPlants"/>
        </authorList>
    </citation>
    <scope>IDENTIFICATION</scope>
</reference>
<keyword evidence="2" id="KW-1185">Reference proteome</keyword>
<evidence type="ECO:0000313" key="1">
    <source>
        <dbReference type="EnsemblPlants" id="Kaladp0057s0070.1.v1.1.CDS.1"/>
    </source>
</evidence>
<dbReference type="AlphaFoldDB" id="A0A7N0UAH0"/>
<dbReference type="Proteomes" id="UP000594263">
    <property type="component" value="Unplaced"/>
</dbReference>
<name>A0A7N0UAH0_KALFE</name>